<dbReference type="PANTHER" id="PTHR24305">
    <property type="entry name" value="CYTOCHROME P450"/>
    <property type="match status" value="1"/>
</dbReference>
<dbReference type="PROSITE" id="PS00086">
    <property type="entry name" value="CYTOCHROME_P450"/>
    <property type="match status" value="1"/>
</dbReference>
<evidence type="ECO:0000313" key="15">
    <source>
        <dbReference type="EMBL" id="KAF9030065.1"/>
    </source>
</evidence>
<reference evidence="15" key="1">
    <citation type="submission" date="2020-11" db="EMBL/GenBank/DDBJ databases">
        <authorList>
            <consortium name="DOE Joint Genome Institute"/>
            <person name="Ahrendt S."/>
            <person name="Riley R."/>
            <person name="Andreopoulos W."/>
            <person name="Labutti K."/>
            <person name="Pangilinan J."/>
            <person name="Ruiz-Duenas F.J."/>
            <person name="Barrasa J.M."/>
            <person name="Sanchez-Garcia M."/>
            <person name="Camarero S."/>
            <person name="Miyauchi S."/>
            <person name="Serrano A."/>
            <person name="Linde D."/>
            <person name="Babiker R."/>
            <person name="Drula E."/>
            <person name="Ayuso-Fernandez I."/>
            <person name="Pacheco R."/>
            <person name="Padilla G."/>
            <person name="Ferreira P."/>
            <person name="Barriuso J."/>
            <person name="Kellner H."/>
            <person name="Castanera R."/>
            <person name="Alfaro M."/>
            <person name="Ramirez L."/>
            <person name="Pisabarro A.G."/>
            <person name="Kuo A."/>
            <person name="Tritt A."/>
            <person name="Lipzen A."/>
            <person name="He G."/>
            <person name="Yan M."/>
            <person name="Ng V."/>
            <person name="Cullen D."/>
            <person name="Martin F."/>
            <person name="Rosso M.-N."/>
            <person name="Henrissat B."/>
            <person name="Hibbett D."/>
            <person name="Martinez A.T."/>
            <person name="Grigoriev I.V."/>
        </authorList>
    </citation>
    <scope>NUCLEOTIDE SEQUENCE</scope>
    <source>
        <strain evidence="15">AH 40177</strain>
    </source>
</reference>
<comment type="cofactor">
    <cofactor evidence="1 13">
        <name>heme</name>
        <dbReference type="ChEBI" id="CHEBI:30413"/>
    </cofactor>
</comment>
<keyword evidence="16" id="KW-1185">Reference proteome</keyword>
<keyword evidence="6" id="KW-0812">Transmembrane</keyword>
<keyword evidence="7 13" id="KW-0479">Metal-binding</keyword>
<evidence type="ECO:0000256" key="2">
    <source>
        <dbReference type="ARBA" id="ARBA00004370"/>
    </source>
</evidence>
<dbReference type="SUPFAM" id="SSF48264">
    <property type="entry name" value="Cytochrome P450"/>
    <property type="match status" value="1"/>
</dbReference>
<dbReference type="Gene3D" id="1.10.630.10">
    <property type="entry name" value="Cytochrome P450"/>
    <property type="match status" value="1"/>
</dbReference>
<comment type="subcellular location">
    <subcellularLocation>
        <location evidence="2">Membrane</location>
    </subcellularLocation>
</comment>
<proteinExistence type="inferred from homology"/>
<sequence length="432" mass="47324">MAQNPLALQYSKQTSWIWGHELEIFQHETSEMYLKWAASVGLVYRIKAALFQPDIIIVGDNSAAHHILQNSYDYVKAAGFLAAIRRVIGKCMATIEGDDHKHQRKLLAPAFTSSAVEGMADDIFSSVDKMTQSLRSTLVAAGGTNGNIVDMVPVISACTLDIIGRVGFGHDFGGGKSQEAKEIGSAWRRDVVLAISAFRDSPGKDILSILLNGKQYSKEKSEVQLTTTELLDNIVLFLISGHETTAVTVDFILFHLAQNPSVQRKLQQEVRTLTTLDQNSIVGLEYLDAVVKEGHPIRAGPNGDMVSSITIRAGQVLRIPWHLLNINGQIWGNNADKFIPERWIEPGGVPPVDMLPYGLWGGVSSFGDGPRGCIGFRLALLELKIITALLVRSFEFERTEAKITQYLAPTLQPFADGKASSMPLKVSLTAEL</sequence>
<accession>A0A9P5P5T5</accession>
<protein>
    <submittedName>
        <fullName evidence="15">Cytochrome P450</fullName>
    </submittedName>
</protein>
<evidence type="ECO:0000256" key="10">
    <source>
        <dbReference type="ARBA" id="ARBA00023004"/>
    </source>
</evidence>
<evidence type="ECO:0000256" key="3">
    <source>
        <dbReference type="ARBA" id="ARBA00004721"/>
    </source>
</evidence>
<keyword evidence="8" id="KW-1133">Transmembrane helix</keyword>
<evidence type="ECO:0000313" key="16">
    <source>
        <dbReference type="Proteomes" id="UP000772434"/>
    </source>
</evidence>
<dbReference type="InterPro" id="IPR017972">
    <property type="entry name" value="Cyt_P450_CS"/>
</dbReference>
<keyword evidence="5 13" id="KW-0349">Heme</keyword>
<evidence type="ECO:0000256" key="7">
    <source>
        <dbReference type="ARBA" id="ARBA00022723"/>
    </source>
</evidence>
<dbReference type="PANTHER" id="PTHR24305:SF166">
    <property type="entry name" value="CYTOCHROME P450 12A4, MITOCHONDRIAL-RELATED"/>
    <property type="match status" value="1"/>
</dbReference>
<evidence type="ECO:0000256" key="12">
    <source>
        <dbReference type="ARBA" id="ARBA00023136"/>
    </source>
</evidence>
<evidence type="ECO:0000256" key="6">
    <source>
        <dbReference type="ARBA" id="ARBA00022692"/>
    </source>
</evidence>
<keyword evidence="10 13" id="KW-0408">Iron</keyword>
<gene>
    <name evidence="15" type="ORF">BDP27DRAFT_1455955</name>
</gene>
<evidence type="ECO:0000256" key="8">
    <source>
        <dbReference type="ARBA" id="ARBA00022989"/>
    </source>
</evidence>
<evidence type="ECO:0000256" key="13">
    <source>
        <dbReference type="PIRSR" id="PIRSR602401-1"/>
    </source>
</evidence>
<keyword evidence="11 14" id="KW-0503">Monooxygenase</keyword>
<dbReference type="OrthoDB" id="1470350at2759"/>
<dbReference type="Proteomes" id="UP000772434">
    <property type="component" value="Unassembled WGS sequence"/>
</dbReference>
<dbReference type="AlphaFoldDB" id="A0A9P5P5T5"/>
<dbReference type="GO" id="GO:0016705">
    <property type="term" value="F:oxidoreductase activity, acting on paired donors, with incorporation or reduction of molecular oxygen"/>
    <property type="evidence" value="ECO:0007669"/>
    <property type="project" value="InterPro"/>
</dbReference>
<comment type="pathway">
    <text evidence="3">Secondary metabolite biosynthesis; terpenoid biosynthesis.</text>
</comment>
<evidence type="ECO:0000256" key="5">
    <source>
        <dbReference type="ARBA" id="ARBA00022617"/>
    </source>
</evidence>
<dbReference type="InterPro" id="IPR050121">
    <property type="entry name" value="Cytochrome_P450_monoxygenase"/>
</dbReference>
<comment type="caution">
    <text evidence="15">The sequence shown here is derived from an EMBL/GenBank/DDBJ whole genome shotgun (WGS) entry which is preliminary data.</text>
</comment>
<name>A0A9P5P5T5_9AGAR</name>
<keyword evidence="9 14" id="KW-0560">Oxidoreductase</keyword>
<dbReference type="InterPro" id="IPR036396">
    <property type="entry name" value="Cyt_P450_sf"/>
</dbReference>
<evidence type="ECO:0000256" key="4">
    <source>
        <dbReference type="ARBA" id="ARBA00010617"/>
    </source>
</evidence>
<dbReference type="PRINTS" id="PR00385">
    <property type="entry name" value="P450"/>
</dbReference>
<dbReference type="PRINTS" id="PR00463">
    <property type="entry name" value="EP450I"/>
</dbReference>
<dbReference type="GO" id="GO:0005506">
    <property type="term" value="F:iron ion binding"/>
    <property type="evidence" value="ECO:0007669"/>
    <property type="project" value="InterPro"/>
</dbReference>
<keyword evidence="12" id="KW-0472">Membrane</keyword>
<dbReference type="InterPro" id="IPR001128">
    <property type="entry name" value="Cyt_P450"/>
</dbReference>
<evidence type="ECO:0000256" key="11">
    <source>
        <dbReference type="ARBA" id="ARBA00023033"/>
    </source>
</evidence>
<dbReference type="GO" id="GO:0020037">
    <property type="term" value="F:heme binding"/>
    <property type="evidence" value="ECO:0007669"/>
    <property type="project" value="InterPro"/>
</dbReference>
<dbReference type="GO" id="GO:0004497">
    <property type="term" value="F:monooxygenase activity"/>
    <property type="evidence" value="ECO:0007669"/>
    <property type="project" value="UniProtKB-KW"/>
</dbReference>
<evidence type="ECO:0000256" key="1">
    <source>
        <dbReference type="ARBA" id="ARBA00001971"/>
    </source>
</evidence>
<dbReference type="Pfam" id="PF00067">
    <property type="entry name" value="p450"/>
    <property type="match status" value="2"/>
</dbReference>
<comment type="similarity">
    <text evidence="4 14">Belongs to the cytochrome P450 family.</text>
</comment>
<dbReference type="EMBL" id="JADNRY010000678">
    <property type="protein sequence ID" value="KAF9030065.1"/>
    <property type="molecule type" value="Genomic_DNA"/>
</dbReference>
<dbReference type="GO" id="GO:0016020">
    <property type="term" value="C:membrane"/>
    <property type="evidence" value="ECO:0007669"/>
    <property type="project" value="UniProtKB-SubCell"/>
</dbReference>
<dbReference type="InterPro" id="IPR002401">
    <property type="entry name" value="Cyt_P450_E_grp-I"/>
</dbReference>
<evidence type="ECO:0000256" key="14">
    <source>
        <dbReference type="RuleBase" id="RU000461"/>
    </source>
</evidence>
<feature type="binding site" description="axial binding residue" evidence="13">
    <location>
        <position position="373"/>
    </location>
    <ligand>
        <name>heme</name>
        <dbReference type="ChEBI" id="CHEBI:30413"/>
    </ligand>
    <ligandPart>
        <name>Fe</name>
        <dbReference type="ChEBI" id="CHEBI:18248"/>
    </ligandPart>
</feature>
<evidence type="ECO:0000256" key="9">
    <source>
        <dbReference type="ARBA" id="ARBA00023002"/>
    </source>
</evidence>
<organism evidence="15 16">
    <name type="scientific">Rhodocollybia butyracea</name>
    <dbReference type="NCBI Taxonomy" id="206335"/>
    <lineage>
        <taxon>Eukaryota</taxon>
        <taxon>Fungi</taxon>
        <taxon>Dikarya</taxon>
        <taxon>Basidiomycota</taxon>
        <taxon>Agaricomycotina</taxon>
        <taxon>Agaricomycetes</taxon>
        <taxon>Agaricomycetidae</taxon>
        <taxon>Agaricales</taxon>
        <taxon>Marasmiineae</taxon>
        <taxon>Omphalotaceae</taxon>
        <taxon>Rhodocollybia</taxon>
    </lineage>
</organism>